<evidence type="ECO:0000313" key="9">
    <source>
        <dbReference type="EMBL" id="GAA3231461.1"/>
    </source>
</evidence>
<dbReference type="InterPro" id="IPR013587">
    <property type="entry name" value="Nitrate/nitrite_sensing"/>
</dbReference>
<evidence type="ECO:0000256" key="4">
    <source>
        <dbReference type="ARBA" id="ARBA00022679"/>
    </source>
</evidence>
<reference evidence="10" key="1">
    <citation type="journal article" date="2019" name="Int. J. Syst. Evol. Microbiol.">
        <title>The Global Catalogue of Microorganisms (GCM) 10K type strain sequencing project: providing services to taxonomists for standard genome sequencing and annotation.</title>
        <authorList>
            <consortium name="The Broad Institute Genomics Platform"/>
            <consortium name="The Broad Institute Genome Sequencing Center for Infectious Disease"/>
            <person name="Wu L."/>
            <person name="Ma J."/>
        </authorList>
    </citation>
    <scope>NUCLEOTIDE SEQUENCE [LARGE SCALE GENOMIC DNA]</scope>
    <source>
        <strain evidence="10">JCM 9377</strain>
    </source>
</reference>
<comment type="caution">
    <text evidence="9">The sequence shown here is derived from an EMBL/GenBank/DDBJ whole genome shotgun (WGS) entry which is preliminary data.</text>
</comment>
<feature type="compositionally biased region" description="Basic and acidic residues" evidence="6">
    <location>
        <begin position="752"/>
        <end position="764"/>
    </location>
</feature>
<keyword evidence="5" id="KW-0418">Kinase</keyword>
<keyword evidence="10" id="KW-1185">Reference proteome</keyword>
<feature type="compositionally biased region" description="Low complexity" evidence="6">
    <location>
        <begin position="648"/>
        <end position="671"/>
    </location>
</feature>
<protein>
    <recommendedName>
        <fullName evidence="2">histidine kinase</fullName>
        <ecNumber evidence="2">2.7.13.3</ecNumber>
    </recommendedName>
</protein>
<dbReference type="SUPFAM" id="SSF55874">
    <property type="entry name" value="ATPase domain of HSP90 chaperone/DNA topoisomerase II/histidine kinase"/>
    <property type="match status" value="1"/>
</dbReference>
<comment type="catalytic activity">
    <reaction evidence="1">
        <text>ATP + protein L-histidine = ADP + protein N-phospho-L-histidine.</text>
        <dbReference type="EC" id="2.7.13.3"/>
    </reaction>
</comment>
<keyword evidence="3" id="KW-0597">Phosphoprotein</keyword>
<keyword evidence="7" id="KW-0812">Transmembrane</keyword>
<dbReference type="InterPro" id="IPR050428">
    <property type="entry name" value="TCS_sensor_his_kinase"/>
</dbReference>
<keyword evidence="7" id="KW-0472">Membrane</keyword>
<dbReference type="PANTHER" id="PTHR45436">
    <property type="entry name" value="SENSOR HISTIDINE KINASE YKOH"/>
    <property type="match status" value="1"/>
</dbReference>
<evidence type="ECO:0000256" key="3">
    <source>
        <dbReference type="ARBA" id="ARBA00022553"/>
    </source>
</evidence>
<evidence type="ECO:0000256" key="2">
    <source>
        <dbReference type="ARBA" id="ARBA00012438"/>
    </source>
</evidence>
<evidence type="ECO:0000313" key="10">
    <source>
        <dbReference type="Proteomes" id="UP001501237"/>
    </source>
</evidence>
<evidence type="ECO:0000256" key="5">
    <source>
        <dbReference type="ARBA" id="ARBA00022777"/>
    </source>
</evidence>
<evidence type="ECO:0000256" key="1">
    <source>
        <dbReference type="ARBA" id="ARBA00000085"/>
    </source>
</evidence>
<feature type="compositionally biased region" description="Low complexity" evidence="6">
    <location>
        <begin position="9"/>
        <end position="20"/>
    </location>
</feature>
<feature type="region of interest" description="Disordered" evidence="6">
    <location>
        <begin position="648"/>
        <end position="764"/>
    </location>
</feature>
<accession>A0ABP6QHL6</accession>
<dbReference type="Proteomes" id="UP001501237">
    <property type="component" value="Unassembled WGS sequence"/>
</dbReference>
<gene>
    <name evidence="9" type="ORF">GCM10010468_62540</name>
</gene>
<dbReference type="Pfam" id="PF02518">
    <property type="entry name" value="HATPase_c"/>
    <property type="match status" value="1"/>
</dbReference>
<dbReference type="InterPro" id="IPR036890">
    <property type="entry name" value="HATPase_C_sf"/>
</dbReference>
<dbReference type="Gene3D" id="6.10.340.10">
    <property type="match status" value="1"/>
</dbReference>
<keyword evidence="4" id="KW-0808">Transferase</keyword>
<feature type="transmembrane region" description="Helical" evidence="7">
    <location>
        <begin position="327"/>
        <end position="349"/>
    </location>
</feature>
<dbReference type="Pfam" id="PF08376">
    <property type="entry name" value="NIT"/>
    <property type="match status" value="1"/>
</dbReference>
<dbReference type="EMBL" id="BAAAUV010000022">
    <property type="protein sequence ID" value="GAA3231461.1"/>
    <property type="molecule type" value="Genomic_DNA"/>
</dbReference>
<organism evidence="9 10">
    <name type="scientific">Actinocorallia longicatena</name>
    <dbReference type="NCBI Taxonomy" id="111803"/>
    <lineage>
        <taxon>Bacteria</taxon>
        <taxon>Bacillati</taxon>
        <taxon>Actinomycetota</taxon>
        <taxon>Actinomycetes</taxon>
        <taxon>Streptosporangiales</taxon>
        <taxon>Thermomonosporaceae</taxon>
        <taxon>Actinocorallia</taxon>
    </lineage>
</organism>
<evidence type="ECO:0000256" key="6">
    <source>
        <dbReference type="SAM" id="MobiDB-lite"/>
    </source>
</evidence>
<proteinExistence type="predicted"/>
<dbReference type="SMART" id="SM00387">
    <property type="entry name" value="HATPase_c"/>
    <property type="match status" value="1"/>
</dbReference>
<dbReference type="EC" id="2.7.13.3" evidence="2"/>
<keyword evidence="7" id="KW-1133">Transmembrane helix</keyword>
<feature type="region of interest" description="Disordered" evidence="6">
    <location>
        <begin position="1"/>
        <end position="20"/>
    </location>
</feature>
<dbReference type="PANTHER" id="PTHR45436:SF5">
    <property type="entry name" value="SENSOR HISTIDINE KINASE TRCS"/>
    <property type="match status" value="1"/>
</dbReference>
<name>A0ABP6QHL6_9ACTN</name>
<dbReference type="RefSeq" id="WP_344835491.1">
    <property type="nucleotide sequence ID" value="NZ_BAAAUV010000022.1"/>
</dbReference>
<feature type="domain" description="Histidine kinase/HSP90-like ATPase" evidence="8">
    <location>
        <begin position="534"/>
        <end position="644"/>
    </location>
</feature>
<feature type="transmembrane region" description="Helical" evidence="7">
    <location>
        <begin position="35"/>
        <end position="55"/>
    </location>
</feature>
<evidence type="ECO:0000259" key="8">
    <source>
        <dbReference type="SMART" id="SM00387"/>
    </source>
</evidence>
<dbReference type="Gene3D" id="3.30.565.10">
    <property type="entry name" value="Histidine kinase-like ATPase, C-terminal domain"/>
    <property type="match status" value="1"/>
</dbReference>
<evidence type="ECO:0000256" key="7">
    <source>
        <dbReference type="SAM" id="Phobius"/>
    </source>
</evidence>
<sequence>MSGRRRAAPRSPASLPASAPTSRWRWRGRSIRARIALILTVPTALLVVAASFGVLTQLSASREASATAENVELVLTAQELVHSLQKERGLSVGFVGGAADYKPLIETQRRSSNAARGTLDRALAANPSAVAGRIRTAEAELGRLGAVRGAVDSGQTTKADVFAFYSAGIAALSEAMFPGDIGEGDRALRTGMAALRALSAGKEQAGRERATLNGVFASGSFSRAEYPLFNDIRAAKQAGFDEFRRLAAPAWADAFDAASSTPQASTMLALEQKAQNSPTAERLGVQPRTWWAAITAFIDDLHDVQVKVGAEISARAGTIKAESRTRLLAYAGGAVAVSLAALLLGLLTFRSIVRPLAALTGEAHDAAEKRLPEAVARIQGAEDPGAVVLERPGSGLAGRRDEFAEVARALDHLQETAVRLAVEQAVMRRNTAESLANLGRRNQNLVRRQLGFISALEKEEADPNQLANLFELDHLATRMRRNAESLLVLVGEHSPRKWSGTISVGDILRSALAEVEDYRRVVLRRVDDGLMRGASGAEVSHLLAELIENALMYSPPDQEVEVSARAIGGEYHIAIVDAGIGMGPEALAEANGRLRGERSFLVRPTRDLGHFVVGRLAVRLGVRVWLHDSPLNGVTARVVLPGSVMSVPETRPAEPAGPPAAARPLTRTAGRPEPDPGGGSVRTLAPPPPYAGETTANGLMKRPPRTPGGHRRAESAAPPVPPDPPVDRTPGEVSTMLTNFRSGYQRAADGSQRQERDTDPGREN</sequence>
<dbReference type="InterPro" id="IPR003594">
    <property type="entry name" value="HATPase_dom"/>
</dbReference>